<dbReference type="EMBL" id="JBHUDM010000010">
    <property type="protein sequence ID" value="MFD1643851.1"/>
    <property type="molecule type" value="Genomic_DNA"/>
</dbReference>
<dbReference type="InterPro" id="IPR050953">
    <property type="entry name" value="N4_N6_ade-DNA_methylase"/>
</dbReference>
<dbReference type="SUPFAM" id="SSF53335">
    <property type="entry name" value="S-adenosyl-L-methionine-dependent methyltransferases"/>
    <property type="match status" value="1"/>
</dbReference>
<name>A0ABD6DBY9_9EURY</name>
<evidence type="ECO:0000256" key="2">
    <source>
        <dbReference type="ARBA" id="ARBA00022603"/>
    </source>
</evidence>
<reference evidence="7 8" key="1">
    <citation type="journal article" date="2019" name="Int. J. Syst. Evol. Microbiol.">
        <title>The Global Catalogue of Microorganisms (GCM) 10K type strain sequencing project: providing services to taxonomists for standard genome sequencing and annotation.</title>
        <authorList>
            <consortium name="The Broad Institute Genomics Platform"/>
            <consortium name="The Broad Institute Genome Sequencing Center for Infectious Disease"/>
            <person name="Wu L."/>
            <person name="Ma J."/>
        </authorList>
    </citation>
    <scope>NUCLEOTIDE SEQUENCE [LARGE SCALE GENOMIC DNA]</scope>
    <source>
        <strain evidence="7 8">CGMCC 1.10593</strain>
    </source>
</reference>
<keyword evidence="3" id="KW-0808">Transferase</keyword>
<feature type="domain" description="Type II methyltransferase M.TaqI-like" evidence="6">
    <location>
        <begin position="19"/>
        <end position="72"/>
    </location>
</feature>
<accession>A0ABD6DBY9</accession>
<dbReference type="PROSITE" id="PS00092">
    <property type="entry name" value="N6_MTASE"/>
    <property type="match status" value="1"/>
</dbReference>
<evidence type="ECO:0000259" key="6">
    <source>
        <dbReference type="Pfam" id="PF07669"/>
    </source>
</evidence>
<dbReference type="Pfam" id="PF07669">
    <property type="entry name" value="Eco57I"/>
    <property type="match status" value="2"/>
</dbReference>
<dbReference type="Gene3D" id="3.40.50.150">
    <property type="entry name" value="Vaccinia Virus protein VP39"/>
    <property type="match status" value="1"/>
</dbReference>
<dbReference type="GO" id="GO:0032259">
    <property type="term" value="P:methylation"/>
    <property type="evidence" value="ECO:0007669"/>
    <property type="project" value="UniProtKB-KW"/>
</dbReference>
<comment type="catalytic activity">
    <reaction evidence="5">
        <text>a 2'-deoxyadenosine in DNA + S-adenosyl-L-methionine = an N(6)-methyl-2'-deoxyadenosine in DNA + S-adenosyl-L-homocysteine + H(+)</text>
        <dbReference type="Rhea" id="RHEA:15197"/>
        <dbReference type="Rhea" id="RHEA-COMP:12418"/>
        <dbReference type="Rhea" id="RHEA-COMP:12419"/>
        <dbReference type="ChEBI" id="CHEBI:15378"/>
        <dbReference type="ChEBI" id="CHEBI:57856"/>
        <dbReference type="ChEBI" id="CHEBI:59789"/>
        <dbReference type="ChEBI" id="CHEBI:90615"/>
        <dbReference type="ChEBI" id="CHEBI:90616"/>
        <dbReference type="EC" id="2.1.1.72"/>
    </reaction>
</comment>
<keyword evidence="8" id="KW-1185">Reference proteome</keyword>
<keyword evidence="2 7" id="KW-0489">Methyltransferase</keyword>
<protein>
    <recommendedName>
        <fullName evidence="1">site-specific DNA-methyltransferase (adenine-specific)</fullName>
        <ecNumber evidence="1">2.1.1.72</ecNumber>
    </recommendedName>
</protein>
<dbReference type="InterPro" id="IPR011639">
    <property type="entry name" value="MethylTrfase_TaqI-like_dom"/>
</dbReference>
<evidence type="ECO:0000313" key="8">
    <source>
        <dbReference type="Proteomes" id="UP001597052"/>
    </source>
</evidence>
<dbReference type="InterPro" id="IPR029063">
    <property type="entry name" value="SAM-dependent_MTases_sf"/>
</dbReference>
<feature type="domain" description="Type II methyltransferase M.TaqI-like" evidence="6">
    <location>
        <begin position="130"/>
        <end position="191"/>
    </location>
</feature>
<gene>
    <name evidence="7" type="ORF">ACFSBW_18530</name>
</gene>
<evidence type="ECO:0000256" key="3">
    <source>
        <dbReference type="ARBA" id="ARBA00022679"/>
    </source>
</evidence>
<sequence length="618" mass="71412">MLNEKILEQFEAAGVEGVSENALNSYHPFHWVLEFATVYQDGGFDVIIGNPPWDVLTSNRDDFFPKYDETFRTRMPEDKDAMMEELLEDSSIEEEWEKYQTEMGRRAKYFNDGGQYELQNPEVGGSTVGNENDLSMLFLERVFDIISEDGYVAQILPGVILNGAAGKDLRSHLLDKTNIQHIIGFENRGIFDQIHFQYRFGIVTFKNSGSTDVVNGIFSQTDTSILPQHESKTVKIPRRVLEEYSPNSRIFPNIESEQEVRVLNEVLKPPSVGEDVEGSWYASLYRELDRAQDSDRFVEDINKGDYPVYQGKNVFQFAYTNEYVDGLEDIALWSVDEDDSEEDSAKARIRGKNFRSRDADISLKKAIYERFTEHPAYSHLSTRSQKGFVNDVLTDEHNRQELSPQDVLLDSTEYRIVLREIARATDERTLIAGVIPKGAVAVHTLHTVRPYKVEPEQDDLDEYPMHGAYQRVFTDKELFAAVGLLNSIPFDYLLRTKVDSHIVKYKFEESQMPRLTAGDDWFHYISDRSARLNCYGEAFAEMRDRLGGIEPATDESERRELQAEIDAAALHAYELNRRDTEFILNDFHRVSNPRIMDEEYFDMVFEKYDHLIQNRPEP</sequence>
<dbReference type="PANTHER" id="PTHR33841">
    <property type="entry name" value="DNA METHYLTRANSFERASE YEEA-RELATED"/>
    <property type="match status" value="1"/>
</dbReference>
<dbReference type="PANTHER" id="PTHR33841:SF1">
    <property type="entry name" value="DNA METHYLTRANSFERASE A"/>
    <property type="match status" value="1"/>
</dbReference>
<evidence type="ECO:0000256" key="4">
    <source>
        <dbReference type="ARBA" id="ARBA00022691"/>
    </source>
</evidence>
<dbReference type="Proteomes" id="UP001597052">
    <property type="component" value="Unassembled WGS sequence"/>
</dbReference>
<dbReference type="EC" id="2.1.1.72" evidence="1"/>
<dbReference type="AlphaFoldDB" id="A0ABD6DBY9"/>
<keyword evidence="4" id="KW-0949">S-adenosyl-L-methionine</keyword>
<dbReference type="InterPro" id="IPR002052">
    <property type="entry name" value="DNA_methylase_N6_adenine_CS"/>
</dbReference>
<proteinExistence type="predicted"/>
<evidence type="ECO:0000256" key="5">
    <source>
        <dbReference type="ARBA" id="ARBA00047942"/>
    </source>
</evidence>
<comment type="caution">
    <text evidence="7">The sequence shown here is derived from an EMBL/GenBank/DDBJ whole genome shotgun (WGS) entry which is preliminary data.</text>
</comment>
<evidence type="ECO:0000256" key="1">
    <source>
        <dbReference type="ARBA" id="ARBA00011900"/>
    </source>
</evidence>
<dbReference type="RefSeq" id="WP_256397780.1">
    <property type="nucleotide sequence ID" value="NZ_JANHDJ010000012.1"/>
</dbReference>
<dbReference type="GO" id="GO:0009007">
    <property type="term" value="F:site-specific DNA-methyltransferase (adenine-specific) activity"/>
    <property type="evidence" value="ECO:0007669"/>
    <property type="project" value="UniProtKB-EC"/>
</dbReference>
<evidence type="ECO:0000313" key="7">
    <source>
        <dbReference type="EMBL" id="MFD1643851.1"/>
    </source>
</evidence>
<organism evidence="7 8">
    <name type="scientific">Halohasta litorea</name>
    <dbReference type="NCBI Taxonomy" id="869891"/>
    <lineage>
        <taxon>Archaea</taxon>
        <taxon>Methanobacteriati</taxon>
        <taxon>Methanobacteriota</taxon>
        <taxon>Stenosarchaea group</taxon>
        <taxon>Halobacteria</taxon>
        <taxon>Halobacteriales</taxon>
        <taxon>Haloferacaceae</taxon>
        <taxon>Halohasta</taxon>
    </lineage>
</organism>